<evidence type="ECO:0000313" key="2">
    <source>
        <dbReference type="Proteomes" id="UP000693946"/>
    </source>
</evidence>
<evidence type="ECO:0000313" key="1">
    <source>
        <dbReference type="EMBL" id="KAG7514583.1"/>
    </source>
</evidence>
<proteinExistence type="predicted"/>
<dbReference type="EMBL" id="JAGKHQ010000006">
    <property type="protein sequence ID" value="KAG7514583.1"/>
    <property type="molecule type" value="Genomic_DNA"/>
</dbReference>
<sequence>MITPEGQITIQGPVIIAGLEIKLTSSGELSNGTIVELVKEFLRDQLLNGTAHTVNVRKIQRVVVGP</sequence>
<dbReference type="Proteomes" id="UP000693946">
    <property type="component" value="Linkage Group LG14"/>
</dbReference>
<gene>
    <name evidence="1" type="ORF">JOB18_037699</name>
</gene>
<comment type="caution">
    <text evidence="1">The sequence shown here is derived from an EMBL/GenBank/DDBJ whole genome shotgun (WGS) entry which is preliminary data.</text>
</comment>
<keyword evidence="2" id="KW-1185">Reference proteome</keyword>
<protein>
    <submittedName>
        <fullName evidence="1">Uncharacterized protein</fullName>
    </submittedName>
</protein>
<name>A0AAV6SBU2_SOLSE</name>
<organism evidence="1 2">
    <name type="scientific">Solea senegalensis</name>
    <name type="common">Senegalese sole</name>
    <dbReference type="NCBI Taxonomy" id="28829"/>
    <lineage>
        <taxon>Eukaryota</taxon>
        <taxon>Metazoa</taxon>
        <taxon>Chordata</taxon>
        <taxon>Craniata</taxon>
        <taxon>Vertebrata</taxon>
        <taxon>Euteleostomi</taxon>
        <taxon>Actinopterygii</taxon>
        <taxon>Neopterygii</taxon>
        <taxon>Teleostei</taxon>
        <taxon>Neoteleostei</taxon>
        <taxon>Acanthomorphata</taxon>
        <taxon>Carangaria</taxon>
        <taxon>Pleuronectiformes</taxon>
        <taxon>Pleuronectoidei</taxon>
        <taxon>Soleidae</taxon>
        <taxon>Solea</taxon>
    </lineage>
</organism>
<dbReference type="AlphaFoldDB" id="A0AAV6SBU2"/>
<accession>A0AAV6SBU2</accession>
<reference evidence="1 2" key="1">
    <citation type="journal article" date="2021" name="Sci. Rep.">
        <title>Chromosome anchoring in Senegalese sole (Solea senegalensis) reveals sex-associated markers and genome rearrangements in flatfish.</title>
        <authorList>
            <person name="Guerrero-Cozar I."/>
            <person name="Gomez-Garrido J."/>
            <person name="Berbel C."/>
            <person name="Martinez-Blanch J.F."/>
            <person name="Alioto T."/>
            <person name="Claros M.G."/>
            <person name="Gagnaire P.A."/>
            <person name="Manchado M."/>
        </authorList>
    </citation>
    <scope>NUCLEOTIDE SEQUENCE [LARGE SCALE GENOMIC DNA]</scope>
    <source>
        <strain evidence="1">Sse05_10M</strain>
    </source>
</reference>